<proteinExistence type="predicted"/>
<accession>A0AAJ0M4X9</accession>
<organism evidence="2 3">
    <name type="scientific">Chaetomium strumarium</name>
    <dbReference type="NCBI Taxonomy" id="1170767"/>
    <lineage>
        <taxon>Eukaryota</taxon>
        <taxon>Fungi</taxon>
        <taxon>Dikarya</taxon>
        <taxon>Ascomycota</taxon>
        <taxon>Pezizomycotina</taxon>
        <taxon>Sordariomycetes</taxon>
        <taxon>Sordariomycetidae</taxon>
        <taxon>Sordariales</taxon>
        <taxon>Chaetomiaceae</taxon>
        <taxon>Chaetomium</taxon>
    </lineage>
</organism>
<comment type="caution">
    <text evidence="2">The sequence shown here is derived from an EMBL/GenBank/DDBJ whole genome shotgun (WGS) entry which is preliminary data.</text>
</comment>
<dbReference type="EMBL" id="JAUDZG010000002">
    <property type="protein sequence ID" value="KAK3309212.1"/>
    <property type="molecule type" value="Genomic_DNA"/>
</dbReference>
<dbReference type="GeneID" id="87880612"/>
<evidence type="ECO:0000256" key="1">
    <source>
        <dbReference type="SAM" id="MobiDB-lite"/>
    </source>
</evidence>
<reference evidence="2" key="1">
    <citation type="journal article" date="2023" name="Mol. Phylogenet. Evol.">
        <title>Genome-scale phylogeny and comparative genomics of the fungal order Sordariales.</title>
        <authorList>
            <person name="Hensen N."/>
            <person name="Bonometti L."/>
            <person name="Westerberg I."/>
            <person name="Brannstrom I.O."/>
            <person name="Guillou S."/>
            <person name="Cros-Aarteil S."/>
            <person name="Calhoun S."/>
            <person name="Haridas S."/>
            <person name="Kuo A."/>
            <person name="Mondo S."/>
            <person name="Pangilinan J."/>
            <person name="Riley R."/>
            <person name="LaButti K."/>
            <person name="Andreopoulos B."/>
            <person name="Lipzen A."/>
            <person name="Chen C."/>
            <person name="Yan M."/>
            <person name="Daum C."/>
            <person name="Ng V."/>
            <person name="Clum A."/>
            <person name="Steindorff A."/>
            <person name="Ohm R.A."/>
            <person name="Martin F."/>
            <person name="Silar P."/>
            <person name="Natvig D.O."/>
            <person name="Lalanne C."/>
            <person name="Gautier V."/>
            <person name="Ament-Velasquez S.L."/>
            <person name="Kruys A."/>
            <person name="Hutchinson M.I."/>
            <person name="Powell A.J."/>
            <person name="Barry K."/>
            <person name="Miller A.N."/>
            <person name="Grigoriev I.V."/>
            <person name="Debuchy R."/>
            <person name="Gladieux P."/>
            <person name="Hiltunen Thoren M."/>
            <person name="Johannesson H."/>
        </authorList>
    </citation>
    <scope>NUCLEOTIDE SEQUENCE</scope>
    <source>
        <strain evidence="2">CBS 333.67</strain>
    </source>
</reference>
<dbReference type="RefSeq" id="XP_062724992.1">
    <property type="nucleotide sequence ID" value="XM_062861783.1"/>
</dbReference>
<protein>
    <submittedName>
        <fullName evidence="2">Uncharacterized protein</fullName>
    </submittedName>
</protein>
<feature type="compositionally biased region" description="Basic and acidic residues" evidence="1">
    <location>
        <begin position="32"/>
        <end position="41"/>
    </location>
</feature>
<reference evidence="2" key="2">
    <citation type="submission" date="2023-06" db="EMBL/GenBank/DDBJ databases">
        <authorList>
            <consortium name="Lawrence Berkeley National Laboratory"/>
            <person name="Mondo S.J."/>
            <person name="Hensen N."/>
            <person name="Bonometti L."/>
            <person name="Westerberg I."/>
            <person name="Brannstrom I.O."/>
            <person name="Guillou S."/>
            <person name="Cros-Aarteil S."/>
            <person name="Calhoun S."/>
            <person name="Haridas S."/>
            <person name="Kuo A."/>
            <person name="Pangilinan J."/>
            <person name="Riley R."/>
            <person name="Labutti K."/>
            <person name="Andreopoulos B."/>
            <person name="Lipzen A."/>
            <person name="Chen C."/>
            <person name="Yanf M."/>
            <person name="Daum C."/>
            <person name="Ng V."/>
            <person name="Clum A."/>
            <person name="Steindorff A."/>
            <person name="Ohm R."/>
            <person name="Martin F."/>
            <person name="Silar P."/>
            <person name="Natvig D."/>
            <person name="Lalanne C."/>
            <person name="Gautier V."/>
            <person name="Ament-Velasquez S.L."/>
            <person name="Kruys A."/>
            <person name="Hutchinson M.I."/>
            <person name="Powell A.J."/>
            <person name="Barry K."/>
            <person name="Miller A.N."/>
            <person name="Grigoriev I.V."/>
            <person name="Debuchy R."/>
            <person name="Gladieux P."/>
            <person name="Thoren M.H."/>
            <person name="Johannesson H."/>
        </authorList>
    </citation>
    <scope>NUCLEOTIDE SEQUENCE</scope>
    <source>
        <strain evidence="2">CBS 333.67</strain>
    </source>
</reference>
<name>A0AAJ0M4X9_9PEZI</name>
<gene>
    <name evidence="2" type="ORF">B0T15DRAFT_133830</name>
</gene>
<dbReference type="AlphaFoldDB" id="A0AAJ0M4X9"/>
<feature type="region of interest" description="Disordered" evidence="1">
    <location>
        <begin position="1"/>
        <end position="41"/>
    </location>
</feature>
<evidence type="ECO:0000313" key="2">
    <source>
        <dbReference type="EMBL" id="KAK3309212.1"/>
    </source>
</evidence>
<dbReference type="Proteomes" id="UP001273166">
    <property type="component" value="Unassembled WGS sequence"/>
</dbReference>
<keyword evidence="3" id="KW-1185">Reference proteome</keyword>
<sequence>MFSAASSHTKGHKQSSGHGKRQSTSKPSKPSKTKDTARPVDHGTIPYSFLFVVNEFQVDYEPIHPRDRPLTDPWLNIMPPEEAAAYRDEAIGTVFRYLDGVVSPAPGYVWYRPQMGAKGCIVRINQASAITGYPAIYSETTVFSCSPLLPMIVTHDDASVGRTFMRRGCECDRRCDGYAAWSLLHFTGGDSQEGISSVNSYASGAPCVTGRDPSWIPSLVPSIYRNTKSSAPPSRGLAGELGIILALMGFHGKKTQASDVFVNQTWHRNRWNGPSRASNYLPKEGDSPRGLFVQVCHDNLVDGQPDDEEHNLPQELCEQVLSYLEYGYGSILVQG</sequence>
<feature type="compositionally biased region" description="Basic residues" evidence="1">
    <location>
        <begin position="9"/>
        <end position="23"/>
    </location>
</feature>
<evidence type="ECO:0000313" key="3">
    <source>
        <dbReference type="Proteomes" id="UP001273166"/>
    </source>
</evidence>